<reference evidence="1" key="1">
    <citation type="submission" date="2021-03" db="EMBL/GenBank/DDBJ databases">
        <title>Evolutionary innovations through gain and loss of genes in the ectomycorrhizal Boletales.</title>
        <authorList>
            <person name="Wu G."/>
            <person name="Miyauchi S."/>
            <person name="Morin E."/>
            <person name="Yang Z.-L."/>
            <person name="Xu J."/>
            <person name="Martin F.M."/>
        </authorList>
    </citation>
    <scope>NUCLEOTIDE SEQUENCE</scope>
    <source>
        <strain evidence="1">BR01</strain>
    </source>
</reference>
<accession>A0A8I2YH54</accession>
<evidence type="ECO:0000313" key="1">
    <source>
        <dbReference type="EMBL" id="KAG6371775.1"/>
    </source>
</evidence>
<dbReference type="Proteomes" id="UP000683000">
    <property type="component" value="Unassembled WGS sequence"/>
</dbReference>
<protein>
    <submittedName>
        <fullName evidence="1">Uncharacterized protein</fullName>
    </submittedName>
</protein>
<keyword evidence="2" id="KW-1185">Reference proteome</keyword>
<name>A0A8I2YH54_9AGAM</name>
<proteinExistence type="predicted"/>
<dbReference type="OrthoDB" id="3270319at2759"/>
<dbReference type="AlphaFoldDB" id="A0A8I2YH54"/>
<gene>
    <name evidence="1" type="ORF">JVT61DRAFT_9130</name>
</gene>
<evidence type="ECO:0000313" key="2">
    <source>
        <dbReference type="Proteomes" id="UP000683000"/>
    </source>
</evidence>
<organism evidence="1 2">
    <name type="scientific">Boletus reticuloceps</name>
    <dbReference type="NCBI Taxonomy" id="495285"/>
    <lineage>
        <taxon>Eukaryota</taxon>
        <taxon>Fungi</taxon>
        <taxon>Dikarya</taxon>
        <taxon>Basidiomycota</taxon>
        <taxon>Agaricomycotina</taxon>
        <taxon>Agaricomycetes</taxon>
        <taxon>Agaricomycetidae</taxon>
        <taxon>Boletales</taxon>
        <taxon>Boletineae</taxon>
        <taxon>Boletaceae</taxon>
        <taxon>Boletoideae</taxon>
        <taxon>Boletus</taxon>
    </lineage>
</organism>
<dbReference type="EMBL" id="JAGFBS010000032">
    <property type="protein sequence ID" value="KAG6371775.1"/>
    <property type="molecule type" value="Genomic_DNA"/>
</dbReference>
<sequence length="111" mass="12683">MSGDRLRALLGGSEMEQVSSTSDVASVMRHWIPLIREGFERFVIRRTLNSVDCDGKPIFGLPPYRNHVFLVELRDWEKERLQYITDDLLEQGPAMTLAGVGKVRASYLVHH</sequence>
<comment type="caution">
    <text evidence="1">The sequence shown here is derived from an EMBL/GenBank/DDBJ whole genome shotgun (WGS) entry which is preliminary data.</text>
</comment>